<name>A0A2N9GRI6_FAGSY</name>
<gene>
    <name evidence="2" type="ORF">FSB_LOCUS29756</name>
</gene>
<evidence type="ECO:0000313" key="2">
    <source>
        <dbReference type="EMBL" id="SPD01874.1"/>
    </source>
</evidence>
<dbReference type="EMBL" id="OIVN01002234">
    <property type="protein sequence ID" value="SPD01874.1"/>
    <property type="molecule type" value="Genomic_DNA"/>
</dbReference>
<organism evidence="2">
    <name type="scientific">Fagus sylvatica</name>
    <name type="common">Beechnut</name>
    <dbReference type="NCBI Taxonomy" id="28930"/>
    <lineage>
        <taxon>Eukaryota</taxon>
        <taxon>Viridiplantae</taxon>
        <taxon>Streptophyta</taxon>
        <taxon>Embryophyta</taxon>
        <taxon>Tracheophyta</taxon>
        <taxon>Spermatophyta</taxon>
        <taxon>Magnoliopsida</taxon>
        <taxon>eudicotyledons</taxon>
        <taxon>Gunneridae</taxon>
        <taxon>Pentapetalae</taxon>
        <taxon>rosids</taxon>
        <taxon>fabids</taxon>
        <taxon>Fagales</taxon>
        <taxon>Fagaceae</taxon>
        <taxon>Fagus</taxon>
    </lineage>
</organism>
<feature type="region of interest" description="Disordered" evidence="1">
    <location>
        <begin position="71"/>
        <end position="101"/>
    </location>
</feature>
<reference evidence="2" key="1">
    <citation type="submission" date="2018-02" db="EMBL/GenBank/DDBJ databases">
        <authorList>
            <person name="Cohen D.B."/>
            <person name="Kent A.D."/>
        </authorList>
    </citation>
    <scope>NUCLEOTIDE SEQUENCE</scope>
</reference>
<accession>A0A2N9GRI6</accession>
<protein>
    <submittedName>
        <fullName evidence="2">Uncharacterized protein</fullName>
    </submittedName>
</protein>
<sequence>MVYGKFFRKPFSKTRVLLPLKSRLSTQSLLSLFLALDFADLVTGLRGGLRDEAVERRGGLRDEASPIWGFATRHRRSGDRNRDPPPLATVTHLEPVSLSHPGDRTVAELKISSRDPPRAGLSLAPDLVLSLSSPPLRRA</sequence>
<proteinExistence type="predicted"/>
<evidence type="ECO:0000256" key="1">
    <source>
        <dbReference type="SAM" id="MobiDB-lite"/>
    </source>
</evidence>
<dbReference type="AlphaFoldDB" id="A0A2N9GRI6"/>